<dbReference type="InterPro" id="IPR010442">
    <property type="entry name" value="PET_domain"/>
</dbReference>
<evidence type="ECO:0000256" key="4">
    <source>
        <dbReference type="ARBA" id="ARBA00022833"/>
    </source>
</evidence>
<feature type="compositionally biased region" description="Polar residues" evidence="7">
    <location>
        <begin position="516"/>
        <end position="549"/>
    </location>
</feature>
<protein>
    <submittedName>
        <fullName evidence="11 12">Prickle planar cell polarity protein 3-A isoform X1</fullName>
    </submittedName>
</protein>
<evidence type="ECO:0000256" key="3">
    <source>
        <dbReference type="ARBA" id="ARBA00022737"/>
    </source>
</evidence>
<dbReference type="CDD" id="cd09415">
    <property type="entry name" value="LIM1_Prickle"/>
    <property type="match status" value="1"/>
</dbReference>
<dbReference type="GeneID" id="106169718"/>
<evidence type="ECO:0000256" key="5">
    <source>
        <dbReference type="ARBA" id="ARBA00023038"/>
    </source>
</evidence>
<organism evidence="10 11">
    <name type="scientific">Lingula anatina</name>
    <name type="common">Brachiopod</name>
    <name type="synonym">Lingula unguis</name>
    <dbReference type="NCBI Taxonomy" id="7574"/>
    <lineage>
        <taxon>Eukaryota</taxon>
        <taxon>Metazoa</taxon>
        <taxon>Spiralia</taxon>
        <taxon>Lophotrochozoa</taxon>
        <taxon>Brachiopoda</taxon>
        <taxon>Linguliformea</taxon>
        <taxon>Lingulata</taxon>
        <taxon>Lingulida</taxon>
        <taxon>Linguloidea</taxon>
        <taxon>Lingulidae</taxon>
        <taxon>Lingula</taxon>
    </lineage>
</organism>
<dbReference type="InterPro" id="IPR033725">
    <property type="entry name" value="LIM1_prickle"/>
</dbReference>
<dbReference type="Proteomes" id="UP000085678">
    <property type="component" value="Unplaced"/>
</dbReference>
<accession>A0A1S3J3D3</accession>
<evidence type="ECO:0000313" key="11">
    <source>
        <dbReference type="RefSeq" id="XP_013404763.1"/>
    </source>
</evidence>
<keyword evidence="5 6" id="KW-0440">LIM domain</keyword>
<feature type="compositionally biased region" description="Basic residues" evidence="7">
    <location>
        <begin position="751"/>
        <end position="761"/>
    </location>
</feature>
<evidence type="ECO:0000256" key="2">
    <source>
        <dbReference type="ARBA" id="ARBA00022723"/>
    </source>
</evidence>
<dbReference type="InterPro" id="IPR033723">
    <property type="entry name" value="PET_prickle"/>
</dbReference>
<evidence type="ECO:0000256" key="1">
    <source>
        <dbReference type="ARBA" id="ARBA00008268"/>
    </source>
</evidence>
<evidence type="ECO:0000256" key="7">
    <source>
        <dbReference type="SAM" id="MobiDB-lite"/>
    </source>
</evidence>
<comment type="similarity">
    <text evidence="1">Belongs to the prickle / espinas / testin family.</text>
</comment>
<dbReference type="PROSITE" id="PS50023">
    <property type="entry name" value="LIM_DOMAIN_2"/>
    <property type="match status" value="2"/>
</dbReference>
<dbReference type="RefSeq" id="XP_013404763.1">
    <property type="nucleotide sequence ID" value="XM_013549309.1"/>
</dbReference>
<dbReference type="GO" id="GO:0008270">
    <property type="term" value="F:zinc ion binding"/>
    <property type="evidence" value="ECO:0007669"/>
    <property type="project" value="InterPro"/>
</dbReference>
<evidence type="ECO:0000313" key="10">
    <source>
        <dbReference type="Proteomes" id="UP000085678"/>
    </source>
</evidence>
<dbReference type="SMART" id="SM00132">
    <property type="entry name" value="LIM"/>
    <property type="match status" value="3"/>
</dbReference>
<feature type="compositionally biased region" description="Low complexity" evidence="7">
    <location>
        <begin position="694"/>
        <end position="703"/>
    </location>
</feature>
<dbReference type="STRING" id="7574.A0A1S3J3D3"/>
<dbReference type="KEGG" id="lak:106169718"/>
<dbReference type="CDD" id="cd09420">
    <property type="entry name" value="LIM3_Prickle"/>
    <property type="match status" value="1"/>
</dbReference>
<feature type="compositionally biased region" description="Low complexity" evidence="7">
    <location>
        <begin position="630"/>
        <end position="644"/>
    </location>
</feature>
<feature type="region of interest" description="Disordered" evidence="7">
    <location>
        <begin position="726"/>
        <end position="767"/>
    </location>
</feature>
<dbReference type="InterPro" id="IPR001781">
    <property type="entry name" value="Znf_LIM"/>
</dbReference>
<gene>
    <name evidence="11 12" type="primary">LOC106169718</name>
</gene>
<dbReference type="FunFam" id="2.10.110.10:FF:000005">
    <property type="entry name" value="Testin isoform 1"/>
    <property type="match status" value="1"/>
</dbReference>
<dbReference type="OrthoDB" id="10069167at2759"/>
<keyword evidence="3" id="KW-0677">Repeat</keyword>
<reference evidence="11 12" key="1">
    <citation type="submission" date="2025-04" db="UniProtKB">
        <authorList>
            <consortium name="RefSeq"/>
        </authorList>
    </citation>
    <scope>IDENTIFICATION</scope>
    <source>
        <tissue evidence="11 12">Gonads</tissue>
    </source>
</reference>
<dbReference type="PROSITE" id="PS00478">
    <property type="entry name" value="LIM_DOMAIN_1"/>
    <property type="match status" value="1"/>
</dbReference>
<feature type="compositionally biased region" description="Pro residues" evidence="7">
    <location>
        <begin position="569"/>
        <end position="580"/>
    </location>
</feature>
<dbReference type="PANTHER" id="PTHR24211">
    <property type="entry name" value="LIM DOMAIN-CONTAINING PROTEIN"/>
    <property type="match status" value="1"/>
</dbReference>
<dbReference type="SUPFAM" id="SSF57716">
    <property type="entry name" value="Glucocorticoid receptor-like (DNA-binding domain)"/>
    <property type="match status" value="2"/>
</dbReference>
<dbReference type="InterPro" id="IPR033726">
    <property type="entry name" value="LIM2_prickle"/>
</dbReference>
<feature type="domain" description="LIM zinc-binding" evidence="8">
    <location>
        <begin position="272"/>
        <end position="332"/>
    </location>
</feature>
<dbReference type="InterPro" id="IPR033727">
    <property type="entry name" value="LIM3_prickle"/>
</dbReference>
<feature type="region of interest" description="Disordered" evidence="7">
    <location>
        <begin position="694"/>
        <end position="714"/>
    </location>
</feature>
<feature type="compositionally biased region" description="Polar residues" evidence="7">
    <location>
        <begin position="439"/>
        <end position="448"/>
    </location>
</feature>
<name>A0A1S3J3D3_LINAN</name>
<dbReference type="FunFam" id="2.10.110.10:FF:000035">
    <property type="entry name" value="prickle-like protein 2 isoform X1"/>
    <property type="match status" value="1"/>
</dbReference>
<keyword evidence="2 6" id="KW-0479">Metal-binding</keyword>
<sequence length="767" mass="86694">MAHLEEQRNMDNSTKPRISIKDNTMDSQVMDSNIKLQHQQHMMDASKPRLACQNCEDQCPGFEAHYWRKICRNCKCPRESHEIVTSDQEKNLSKLIQDFQRNSASDDDSGCALEEYTWVPPGLKPDQVHQYMSALPEDRVPYLNSVGEKYRIKQLLQQLPPHDNEIRYCNSLSEEERKELRLFSTQRKREALGRGSVRPLPLTMQGTSCYECKETIKGGDIAVFASRAGHSNCWHPACFICFTCKELLVDLIYFYKDSHVYCGRHHAENLKPRCAACDEIIFADECTEAEGRSWHMKHFCCFECDQQLGGQRYIMREGRPYCCTCFERMFAEYCDTCGDHIAVDQGQMTHDGQHWHATDRCFKCFTCNSPLLGKPFLPKHGVIYCSSDCSRRDRGGNSSQSDCEYANLQVYKTQTRLAPDIKHQKGRSRNPIDLRDTSFDSLISNTSDQDTRPKQLLPQTAVPVVNPNSSQLPPRVPNGSYMYPNSPQAHTYHTPNGDLTVRTRPSNAASRPTELNVRSRSENGTQGDLANLNSQRLQARPQQGDSQVNPIPLGRPMVHPRSSQSHSRPPLPPHLQPLPPQFTNQSSRVPYTRTERYIDRVNRYYAMASSGNDQMNPISRPKEKPVIHASVSQRSRSFTSSPSQNLQSGSETEGGASVDAHNTSQSSSQLNKTSSDVALENAVVDKFLRVQSGDECSTCSSSSDSEDDDFYYRPVRRPGARLTYVDDSDKAMKASSMKSNTLPNGSSKSGSGKRHKNRNKSQHCIVS</sequence>
<dbReference type="AlphaFoldDB" id="A0A1S3J3D3"/>
<feature type="compositionally biased region" description="Low complexity" evidence="7">
    <location>
        <begin position="733"/>
        <end position="750"/>
    </location>
</feature>
<feature type="domain" description="PET" evidence="9">
    <location>
        <begin position="97"/>
        <end position="205"/>
    </location>
</feature>
<dbReference type="Pfam" id="PF00412">
    <property type="entry name" value="LIM"/>
    <property type="match status" value="3"/>
</dbReference>
<dbReference type="PROSITE" id="PS51303">
    <property type="entry name" value="PET"/>
    <property type="match status" value="1"/>
</dbReference>
<evidence type="ECO:0000259" key="8">
    <source>
        <dbReference type="PROSITE" id="PS50023"/>
    </source>
</evidence>
<feature type="compositionally biased region" description="Low complexity" evidence="7">
    <location>
        <begin position="662"/>
        <end position="673"/>
    </location>
</feature>
<dbReference type="RefSeq" id="XP_013404764.1">
    <property type="nucleotide sequence ID" value="XM_013549310.1"/>
</dbReference>
<feature type="region of interest" description="Disordered" evidence="7">
    <location>
        <begin position="609"/>
        <end position="673"/>
    </location>
</feature>
<keyword evidence="4 6" id="KW-0862">Zinc</keyword>
<feature type="compositionally biased region" description="Low complexity" evidence="7">
    <location>
        <begin position="559"/>
        <end position="568"/>
    </location>
</feature>
<feature type="compositionally biased region" description="Polar residues" evidence="7">
    <location>
        <begin position="483"/>
        <end position="494"/>
    </location>
</feature>
<dbReference type="CDD" id="cd09418">
    <property type="entry name" value="LIM2_Prickle"/>
    <property type="match status" value="1"/>
</dbReference>
<keyword evidence="10" id="KW-1185">Reference proteome</keyword>
<feature type="region of interest" description="Disordered" evidence="7">
    <location>
        <begin position="418"/>
        <end position="595"/>
    </location>
</feature>
<dbReference type="InterPro" id="IPR047120">
    <property type="entry name" value="Pk/Esn/Tes"/>
</dbReference>
<dbReference type="CDD" id="cd09827">
    <property type="entry name" value="PET_Prickle"/>
    <property type="match status" value="1"/>
</dbReference>
<evidence type="ECO:0000256" key="6">
    <source>
        <dbReference type="PROSITE-ProRule" id="PRU00125"/>
    </source>
</evidence>
<dbReference type="Pfam" id="PF06297">
    <property type="entry name" value="PET"/>
    <property type="match status" value="1"/>
</dbReference>
<evidence type="ECO:0000259" key="9">
    <source>
        <dbReference type="PROSITE" id="PS51303"/>
    </source>
</evidence>
<evidence type="ECO:0000313" key="12">
    <source>
        <dbReference type="RefSeq" id="XP_013404764.1"/>
    </source>
</evidence>
<dbReference type="PANTHER" id="PTHR24211:SF20">
    <property type="entry name" value="PROTEIN ESPINAS-RELATED"/>
    <property type="match status" value="1"/>
</dbReference>
<feature type="domain" description="LIM zinc-binding" evidence="8">
    <location>
        <begin position="207"/>
        <end position="271"/>
    </location>
</feature>
<dbReference type="Gene3D" id="2.10.110.10">
    <property type="entry name" value="Cysteine Rich Protein"/>
    <property type="match status" value="3"/>
</dbReference>
<proteinExistence type="inferred from homology"/>